<dbReference type="InterPro" id="IPR021005">
    <property type="entry name" value="Znf_CGNR"/>
</dbReference>
<accession>A0ABZ0RVW1</accession>
<reference evidence="2 3" key="1">
    <citation type="submission" date="2023-09" db="EMBL/GenBank/DDBJ databases">
        <authorList>
            <person name="Page C.A."/>
            <person name="Perez-Diaz I.M."/>
        </authorList>
    </citation>
    <scope>NUCLEOTIDE SEQUENCE [LARGE SCALE GENOMIC DNA]</scope>
    <source>
        <strain evidence="2 3">Ll15</strain>
    </source>
</reference>
<sequence>MSKINTNAVTFIGERLCLNFTNTASWHNREQPIEQLVNYETLIYWSRQMEIITATQGKHLLEQAEISPIEAEKTLAHAIELREAMFRLFKAIATNQQVKPSDLAILNNYVNQAYSLVEIVPKDSGYAFTFQKGQQKMDCMLWPIVQSAVDLLLSEDLSRVKLCEGEPCGILFCDVSRNKSRRWCSMEDCGNRAKAQRHYNKKKIQKT</sequence>
<dbReference type="PANTHER" id="PTHR35525">
    <property type="entry name" value="BLL6575 PROTEIN"/>
    <property type="match status" value="1"/>
</dbReference>
<dbReference type="InterPro" id="IPR010852">
    <property type="entry name" value="ABATE"/>
</dbReference>
<dbReference type="InterPro" id="IPR023286">
    <property type="entry name" value="ABATE_dom_sf"/>
</dbReference>
<dbReference type="RefSeq" id="WP_319836244.1">
    <property type="nucleotide sequence ID" value="NZ_CP137624.1"/>
</dbReference>
<organism evidence="2 3">
    <name type="scientific">Lysinibacillus louembei</name>
    <dbReference type="NCBI Taxonomy" id="1470088"/>
    <lineage>
        <taxon>Bacteria</taxon>
        <taxon>Bacillati</taxon>
        <taxon>Bacillota</taxon>
        <taxon>Bacilli</taxon>
        <taxon>Bacillales</taxon>
        <taxon>Bacillaceae</taxon>
        <taxon>Lysinibacillus</taxon>
    </lineage>
</organism>
<dbReference type="Proteomes" id="UP001322664">
    <property type="component" value="Chromosome"/>
</dbReference>
<evidence type="ECO:0000313" key="2">
    <source>
        <dbReference type="EMBL" id="WPK11166.1"/>
    </source>
</evidence>
<keyword evidence="3" id="KW-1185">Reference proteome</keyword>
<feature type="domain" description="Zinc finger CGNR" evidence="1">
    <location>
        <begin position="159"/>
        <end position="201"/>
    </location>
</feature>
<evidence type="ECO:0000313" key="3">
    <source>
        <dbReference type="Proteomes" id="UP001322664"/>
    </source>
</evidence>
<evidence type="ECO:0000259" key="1">
    <source>
        <dbReference type="Pfam" id="PF11706"/>
    </source>
</evidence>
<dbReference type="Gene3D" id="1.10.3300.10">
    <property type="entry name" value="Jann2411-like domain"/>
    <property type="match status" value="1"/>
</dbReference>
<proteinExistence type="predicted"/>
<dbReference type="Pfam" id="PF11706">
    <property type="entry name" value="zf-CGNR"/>
    <property type="match status" value="1"/>
</dbReference>
<dbReference type="SUPFAM" id="SSF160904">
    <property type="entry name" value="Jann2411-like"/>
    <property type="match status" value="1"/>
</dbReference>
<protein>
    <submittedName>
        <fullName evidence="2">CGNR zinc finger domain-containing protein</fullName>
    </submittedName>
</protein>
<dbReference type="EMBL" id="CP137624">
    <property type="protein sequence ID" value="WPK11166.1"/>
    <property type="molecule type" value="Genomic_DNA"/>
</dbReference>
<dbReference type="Pfam" id="PF07336">
    <property type="entry name" value="ABATE"/>
    <property type="match status" value="1"/>
</dbReference>
<gene>
    <name evidence="2" type="ORF">R6U77_14905</name>
</gene>
<dbReference type="PANTHER" id="PTHR35525:SF3">
    <property type="entry name" value="BLL6575 PROTEIN"/>
    <property type="match status" value="1"/>
</dbReference>
<name>A0ABZ0RVW1_9BACI</name>